<keyword evidence="3" id="KW-1185">Reference proteome</keyword>
<sequence>MTLLLTSLVKAFLLLSAVIMLAETKNAVNQCKLSSRTAFCKQECNKDCHMTCAKAPRMLKSCHQGCQSSHCDMRCVTKETCLQTCDHLSNCDSSVFCKTSNCTQKCDAGNCKMNCRASSRCDQSCNEGSCKLKCPKTAERCKQSCWHGRCQATCNAKRLCDQNCNGGKCALRCKSDECRQNCDVGECKMKCRSRNNCAQYCSSFNKMCPLVDCESKERACKQFRGAERMVIRAQQGYQYCTNGNCEQNCTVSYNCYQNCKGNCQQYCTAGNKCEQSCGHDGKCQQLCNAKICNQRCTEGGNCNMTCIAKEPCTQRCPQGGCQTVCDSPSCLQLCNSGNCSLLCKGMQCQQNCTGGGCHLSCFLDADVCKQHCPSNNCTITRTQRPKRTEMITFQISSGQPKVVFNEAKTTNNSKRVSAALTFSTICALWVTMISFMY</sequence>
<comment type="caution">
    <text evidence="2">The sequence shown here is derived from an EMBL/GenBank/DDBJ whole genome shotgun (WGS) entry which is preliminary data.</text>
</comment>
<gene>
    <name evidence="2" type="ORF">P5673_006503</name>
</gene>
<organism evidence="2 3">
    <name type="scientific">Acropora cervicornis</name>
    <name type="common">Staghorn coral</name>
    <dbReference type="NCBI Taxonomy" id="6130"/>
    <lineage>
        <taxon>Eukaryota</taxon>
        <taxon>Metazoa</taxon>
        <taxon>Cnidaria</taxon>
        <taxon>Anthozoa</taxon>
        <taxon>Hexacorallia</taxon>
        <taxon>Scleractinia</taxon>
        <taxon>Astrocoeniina</taxon>
        <taxon>Acroporidae</taxon>
        <taxon>Acropora</taxon>
    </lineage>
</organism>
<evidence type="ECO:0000256" key="1">
    <source>
        <dbReference type="SAM" id="SignalP"/>
    </source>
</evidence>
<name>A0AAD9QWC0_ACRCE</name>
<dbReference type="AlphaFoldDB" id="A0AAD9QWC0"/>
<reference evidence="2" key="1">
    <citation type="journal article" date="2023" name="G3 (Bethesda)">
        <title>Whole genome assembly and annotation of the endangered Caribbean coral Acropora cervicornis.</title>
        <authorList>
            <person name="Selwyn J.D."/>
            <person name="Vollmer S.V."/>
        </authorList>
    </citation>
    <scope>NUCLEOTIDE SEQUENCE</scope>
    <source>
        <strain evidence="2">K2</strain>
    </source>
</reference>
<proteinExistence type="predicted"/>
<dbReference type="EMBL" id="JARQWQ010000011">
    <property type="protein sequence ID" value="KAK2568572.1"/>
    <property type="molecule type" value="Genomic_DNA"/>
</dbReference>
<reference evidence="2" key="2">
    <citation type="journal article" date="2023" name="Science">
        <title>Genomic signatures of disease resistance in endangered staghorn corals.</title>
        <authorList>
            <person name="Vollmer S.V."/>
            <person name="Selwyn J.D."/>
            <person name="Despard B.A."/>
            <person name="Roesel C.L."/>
        </authorList>
    </citation>
    <scope>NUCLEOTIDE SEQUENCE</scope>
    <source>
        <strain evidence="2">K2</strain>
    </source>
</reference>
<accession>A0AAD9QWC0</accession>
<feature type="signal peptide" evidence="1">
    <location>
        <begin position="1"/>
        <end position="24"/>
    </location>
</feature>
<feature type="chain" id="PRO_5041906603" evidence="1">
    <location>
        <begin position="25"/>
        <end position="437"/>
    </location>
</feature>
<keyword evidence="1" id="KW-0732">Signal</keyword>
<dbReference type="Proteomes" id="UP001249851">
    <property type="component" value="Unassembled WGS sequence"/>
</dbReference>
<evidence type="ECO:0000313" key="3">
    <source>
        <dbReference type="Proteomes" id="UP001249851"/>
    </source>
</evidence>
<protein>
    <submittedName>
        <fullName evidence="2">Tenascin-X</fullName>
    </submittedName>
</protein>
<evidence type="ECO:0000313" key="2">
    <source>
        <dbReference type="EMBL" id="KAK2568572.1"/>
    </source>
</evidence>